<organism evidence="1 2">
    <name type="scientific">Rhodonia placenta</name>
    <dbReference type="NCBI Taxonomy" id="104341"/>
    <lineage>
        <taxon>Eukaryota</taxon>
        <taxon>Fungi</taxon>
        <taxon>Dikarya</taxon>
        <taxon>Basidiomycota</taxon>
        <taxon>Agaricomycotina</taxon>
        <taxon>Agaricomycetes</taxon>
        <taxon>Polyporales</taxon>
        <taxon>Adustoporiaceae</taxon>
        <taxon>Rhodonia</taxon>
    </lineage>
</organism>
<accession>A0A8H7U5S7</accession>
<comment type="caution">
    <text evidence="1">The sequence shown here is derived from an EMBL/GenBank/DDBJ whole genome shotgun (WGS) entry which is preliminary data.</text>
</comment>
<evidence type="ECO:0000313" key="1">
    <source>
        <dbReference type="EMBL" id="KAF9820817.1"/>
    </source>
</evidence>
<sequence>MSQPHLKPARPKEVYRDRNGFVEPINLRISGQVPVPNLHVKPTTSDPNVKAAYAKSLRNGAERRRFAEDVLLLKGSYFPGWAFLSGPTGARKTNHGGMPNSVEAARELDAQREISDSVQRSIDDLKARHKEEMQTLYDWQADDYFEEARQACFSKDEEVTDPNIDTFYHSLHTPHPPMVASFDNAVSAHRYAYLSTLKNLTRQHAGLAREEEDRRRRADAQFPASLAEYRTIRSKDTQLRIARFLTADNTARDKMMDEFQWVWRQVKPLVDEYESNTDFKLEVQASMRQVETHDPRRKA</sequence>
<protein>
    <submittedName>
        <fullName evidence="1">Uncharacterized protein</fullName>
    </submittedName>
</protein>
<evidence type="ECO:0000313" key="2">
    <source>
        <dbReference type="Proteomes" id="UP000639403"/>
    </source>
</evidence>
<dbReference type="Proteomes" id="UP000639403">
    <property type="component" value="Unassembled WGS sequence"/>
</dbReference>
<reference evidence="1" key="2">
    <citation type="journal article" name="Front. Microbiol.">
        <title>Degradative Capacity of Two Strains of Rhodonia placenta: From Phenotype to Genotype.</title>
        <authorList>
            <person name="Kolle M."/>
            <person name="Horta M.A.C."/>
            <person name="Nowrousian M."/>
            <person name="Ohm R.A."/>
            <person name="Benz J.P."/>
            <person name="Pilgard A."/>
        </authorList>
    </citation>
    <scope>NUCLEOTIDE SEQUENCE</scope>
    <source>
        <strain evidence="1">FPRL280</strain>
    </source>
</reference>
<proteinExistence type="predicted"/>
<dbReference type="EMBL" id="JADOXO010000007">
    <property type="protein sequence ID" value="KAF9820817.1"/>
    <property type="molecule type" value="Genomic_DNA"/>
</dbReference>
<dbReference type="AlphaFoldDB" id="A0A8H7U5S7"/>
<name>A0A8H7U5S7_9APHY</name>
<reference evidence="1" key="1">
    <citation type="submission" date="2020-11" db="EMBL/GenBank/DDBJ databases">
        <authorList>
            <person name="Koelle M."/>
            <person name="Horta M.A.C."/>
            <person name="Nowrousian M."/>
            <person name="Ohm R.A."/>
            <person name="Benz P."/>
            <person name="Pilgard A."/>
        </authorList>
    </citation>
    <scope>NUCLEOTIDE SEQUENCE</scope>
    <source>
        <strain evidence="1">FPRL280</strain>
    </source>
</reference>
<gene>
    <name evidence="1" type="ORF">IEO21_01044</name>
</gene>